<proteinExistence type="predicted"/>
<organism evidence="1 2">
    <name type="scientific">Enterobacter cancerogenus</name>
    <dbReference type="NCBI Taxonomy" id="69218"/>
    <lineage>
        <taxon>Bacteria</taxon>
        <taxon>Pseudomonadati</taxon>
        <taxon>Pseudomonadota</taxon>
        <taxon>Gammaproteobacteria</taxon>
        <taxon>Enterobacterales</taxon>
        <taxon>Enterobacteriaceae</taxon>
        <taxon>Enterobacter</taxon>
        <taxon>Enterobacter cloacae complex</taxon>
    </lineage>
</organism>
<reference evidence="1 2" key="1">
    <citation type="submission" date="2019-03" db="EMBL/GenBank/DDBJ databases">
        <authorList>
            <consortium name="Pathogen Informatics"/>
        </authorList>
    </citation>
    <scope>NUCLEOTIDE SEQUENCE [LARGE SCALE GENOMIC DNA]</scope>
    <source>
        <strain evidence="1 2">NCTC12126</strain>
    </source>
</reference>
<evidence type="ECO:0000313" key="1">
    <source>
        <dbReference type="EMBL" id="VFS25934.1"/>
    </source>
</evidence>
<evidence type="ECO:0000313" key="2">
    <source>
        <dbReference type="Proteomes" id="UP000351155"/>
    </source>
</evidence>
<gene>
    <name evidence="1" type="ORF">NCTC12126_02368</name>
</gene>
<dbReference type="Proteomes" id="UP000351155">
    <property type="component" value="Unassembled WGS sequence"/>
</dbReference>
<protein>
    <submittedName>
        <fullName evidence="1">Uncharacterized protein</fullName>
    </submittedName>
</protein>
<accession>A0A484XQ65</accession>
<dbReference type="AlphaFoldDB" id="A0A484XQ65"/>
<dbReference type="EMBL" id="CAADIW010000021">
    <property type="protein sequence ID" value="VFS25934.1"/>
    <property type="molecule type" value="Genomic_DNA"/>
</dbReference>
<sequence>MKKINKRDERFARLVAEATTAPGFCYATSREREYKGFNDDYQAEKLLKDNDIAKAVNTYRNHILSRDVLSRQEALVRLTEIFRAPTAAEVFRELEKMERMSKKRVDKEIVQAAFDAMNMTGIKKIKRTKNGVEVIGYDLDTLAARIMQLAGVDVSKPISEEGKRTARRLLSEYFEEVKDAANKRGTDTTD</sequence>
<name>A0A484XQ65_9ENTR</name>